<keyword evidence="3" id="KW-1185">Reference proteome</keyword>
<accession>A0A0C3CBT5</accession>
<gene>
    <name evidence="2" type="ORF">M413DRAFT_444938</name>
</gene>
<name>A0A0C3CBT5_HEBCY</name>
<feature type="compositionally biased region" description="Basic and acidic residues" evidence="1">
    <location>
        <begin position="36"/>
        <end position="45"/>
    </location>
</feature>
<protein>
    <submittedName>
        <fullName evidence="2">Uncharacterized protein</fullName>
    </submittedName>
</protein>
<evidence type="ECO:0000313" key="3">
    <source>
        <dbReference type="Proteomes" id="UP000053424"/>
    </source>
</evidence>
<dbReference type="AlphaFoldDB" id="A0A0C3CBT5"/>
<organism evidence="2 3">
    <name type="scientific">Hebeloma cylindrosporum</name>
    <dbReference type="NCBI Taxonomy" id="76867"/>
    <lineage>
        <taxon>Eukaryota</taxon>
        <taxon>Fungi</taxon>
        <taxon>Dikarya</taxon>
        <taxon>Basidiomycota</taxon>
        <taxon>Agaricomycotina</taxon>
        <taxon>Agaricomycetes</taxon>
        <taxon>Agaricomycetidae</taxon>
        <taxon>Agaricales</taxon>
        <taxon>Agaricineae</taxon>
        <taxon>Hymenogastraceae</taxon>
        <taxon>Hebeloma</taxon>
    </lineage>
</organism>
<reference evidence="2 3" key="1">
    <citation type="submission" date="2014-04" db="EMBL/GenBank/DDBJ databases">
        <authorList>
            <consortium name="DOE Joint Genome Institute"/>
            <person name="Kuo A."/>
            <person name="Gay G."/>
            <person name="Dore J."/>
            <person name="Kohler A."/>
            <person name="Nagy L.G."/>
            <person name="Floudas D."/>
            <person name="Copeland A."/>
            <person name="Barry K.W."/>
            <person name="Cichocki N."/>
            <person name="Veneault-Fourrey C."/>
            <person name="LaButti K."/>
            <person name="Lindquist E.A."/>
            <person name="Lipzen A."/>
            <person name="Lundell T."/>
            <person name="Morin E."/>
            <person name="Murat C."/>
            <person name="Sun H."/>
            <person name="Tunlid A."/>
            <person name="Henrissat B."/>
            <person name="Grigoriev I.V."/>
            <person name="Hibbett D.S."/>
            <person name="Martin F."/>
            <person name="Nordberg H.P."/>
            <person name="Cantor M.N."/>
            <person name="Hua S.X."/>
        </authorList>
    </citation>
    <scope>NUCLEOTIDE SEQUENCE [LARGE SCALE GENOMIC DNA]</scope>
    <source>
        <strain evidence="3">h7</strain>
    </source>
</reference>
<dbReference type="HOGENOM" id="CLU_2794206_0_0_1"/>
<evidence type="ECO:0000313" key="2">
    <source>
        <dbReference type="EMBL" id="KIM41694.1"/>
    </source>
</evidence>
<feature type="compositionally biased region" description="Basic and acidic residues" evidence="1">
    <location>
        <begin position="55"/>
        <end position="68"/>
    </location>
</feature>
<dbReference type="EMBL" id="KN831779">
    <property type="protein sequence ID" value="KIM41694.1"/>
    <property type="molecule type" value="Genomic_DNA"/>
</dbReference>
<proteinExistence type="predicted"/>
<dbReference type="Proteomes" id="UP000053424">
    <property type="component" value="Unassembled WGS sequence"/>
</dbReference>
<reference evidence="3" key="2">
    <citation type="submission" date="2015-01" db="EMBL/GenBank/DDBJ databases">
        <title>Evolutionary Origins and Diversification of the Mycorrhizal Mutualists.</title>
        <authorList>
            <consortium name="DOE Joint Genome Institute"/>
            <consortium name="Mycorrhizal Genomics Consortium"/>
            <person name="Kohler A."/>
            <person name="Kuo A."/>
            <person name="Nagy L.G."/>
            <person name="Floudas D."/>
            <person name="Copeland A."/>
            <person name="Barry K.W."/>
            <person name="Cichocki N."/>
            <person name="Veneault-Fourrey C."/>
            <person name="LaButti K."/>
            <person name="Lindquist E.A."/>
            <person name="Lipzen A."/>
            <person name="Lundell T."/>
            <person name="Morin E."/>
            <person name="Murat C."/>
            <person name="Riley R."/>
            <person name="Ohm R."/>
            <person name="Sun H."/>
            <person name="Tunlid A."/>
            <person name="Henrissat B."/>
            <person name="Grigoriev I.V."/>
            <person name="Hibbett D.S."/>
            <person name="Martin F."/>
        </authorList>
    </citation>
    <scope>NUCLEOTIDE SEQUENCE [LARGE SCALE GENOMIC DNA]</scope>
    <source>
        <strain evidence="3">h7</strain>
    </source>
</reference>
<feature type="region of interest" description="Disordered" evidence="1">
    <location>
        <begin position="34"/>
        <end position="68"/>
    </location>
</feature>
<sequence length="68" mass="7440">MTLFWASSPSPLCVVHMQDPSTFLFCSSGPLLTRTDAGDSTRNEDSSIFAPENNEGTRDEDKESVNEA</sequence>
<evidence type="ECO:0000256" key="1">
    <source>
        <dbReference type="SAM" id="MobiDB-lite"/>
    </source>
</evidence>